<sequence>MTTDGLKVVFSKESYELLRAYLDGSTDNDDRVIEAVVYIPYPSYSWQNTLRFKPSALPEDSTTSMEAILKSVDCGTNGNSLTIEGEHADNLYAIILEHSYYSASTIV</sequence>
<evidence type="ECO:0000313" key="1">
    <source>
        <dbReference type="EMBL" id="KAJ1916653.1"/>
    </source>
</evidence>
<proteinExistence type="predicted"/>
<comment type="caution">
    <text evidence="1">The sequence shown here is derived from an EMBL/GenBank/DDBJ whole genome shotgun (WGS) entry which is preliminary data.</text>
</comment>
<evidence type="ECO:0000313" key="2">
    <source>
        <dbReference type="Proteomes" id="UP001150538"/>
    </source>
</evidence>
<accession>A0A9W8DNY8</accession>
<gene>
    <name evidence="1" type="ORF">H4219_003668</name>
</gene>
<dbReference type="AlphaFoldDB" id="A0A9W8DNY8"/>
<keyword evidence="2" id="KW-1185">Reference proteome</keyword>
<dbReference type="Proteomes" id="UP001150538">
    <property type="component" value="Unassembled WGS sequence"/>
</dbReference>
<dbReference type="EMBL" id="JANBPU010000096">
    <property type="protein sequence ID" value="KAJ1916653.1"/>
    <property type="molecule type" value="Genomic_DNA"/>
</dbReference>
<name>A0A9W8DNY8_9FUNG</name>
<protein>
    <submittedName>
        <fullName evidence="1">Uncharacterized protein</fullName>
    </submittedName>
</protein>
<reference evidence="1" key="1">
    <citation type="submission" date="2022-07" db="EMBL/GenBank/DDBJ databases">
        <title>Phylogenomic reconstructions and comparative analyses of Kickxellomycotina fungi.</title>
        <authorList>
            <person name="Reynolds N.K."/>
            <person name="Stajich J.E."/>
            <person name="Barry K."/>
            <person name="Grigoriev I.V."/>
            <person name="Crous P."/>
            <person name="Smith M.E."/>
        </authorList>
    </citation>
    <scope>NUCLEOTIDE SEQUENCE</scope>
    <source>
        <strain evidence="1">NBRC 100468</strain>
    </source>
</reference>
<organism evidence="1 2">
    <name type="scientific">Mycoemilia scoparia</name>
    <dbReference type="NCBI Taxonomy" id="417184"/>
    <lineage>
        <taxon>Eukaryota</taxon>
        <taxon>Fungi</taxon>
        <taxon>Fungi incertae sedis</taxon>
        <taxon>Zoopagomycota</taxon>
        <taxon>Kickxellomycotina</taxon>
        <taxon>Kickxellomycetes</taxon>
        <taxon>Kickxellales</taxon>
        <taxon>Kickxellaceae</taxon>
        <taxon>Mycoemilia</taxon>
    </lineage>
</organism>